<protein>
    <recommendedName>
        <fullName evidence="14">Dynamin-type G domain-containing protein</fullName>
    </recommendedName>
</protein>
<evidence type="ECO:0000256" key="1">
    <source>
        <dbReference type="ARBA" id="ARBA00004374"/>
    </source>
</evidence>
<keyword evidence="8" id="KW-0496">Mitochondrion</keyword>
<evidence type="ECO:0000259" key="14">
    <source>
        <dbReference type="PROSITE" id="PS51718"/>
    </source>
</evidence>
<evidence type="ECO:0000256" key="6">
    <source>
        <dbReference type="ARBA" id="ARBA00022989"/>
    </source>
</evidence>
<evidence type="ECO:0000256" key="4">
    <source>
        <dbReference type="ARBA" id="ARBA00022787"/>
    </source>
</evidence>
<dbReference type="InterPro" id="IPR027094">
    <property type="entry name" value="Mitofusin_fam"/>
</dbReference>
<evidence type="ECO:0000256" key="10">
    <source>
        <dbReference type="ARBA" id="ARBA00023136"/>
    </source>
</evidence>
<dbReference type="PANTHER" id="PTHR10465:SF3">
    <property type="entry name" value="TRANSMEMBRANE GTPASE MARF-RELATED"/>
    <property type="match status" value="1"/>
</dbReference>
<feature type="transmembrane region" description="Helical" evidence="13">
    <location>
        <begin position="629"/>
        <end position="647"/>
    </location>
</feature>
<dbReference type="EMBL" id="JACMRX010000002">
    <property type="protein sequence ID" value="KAF7994553.1"/>
    <property type="molecule type" value="Genomic_DNA"/>
</dbReference>
<evidence type="ECO:0000256" key="9">
    <source>
        <dbReference type="ARBA" id="ARBA00023134"/>
    </source>
</evidence>
<keyword evidence="5" id="KW-0378">Hydrolase</keyword>
<dbReference type="Gene3D" id="3.40.50.300">
    <property type="entry name" value="P-loop containing nucleotide triphosphate hydrolases"/>
    <property type="match status" value="1"/>
</dbReference>
<evidence type="ECO:0000256" key="12">
    <source>
        <dbReference type="SAM" id="Coils"/>
    </source>
</evidence>
<sequence>MAAYINRTLSMIGSDSQLRYDARTDNSPLQIFVKAKKKINDIFGEIEDYVQDTVGFMESLKNERDIINQDETESITSYVNKVHGIRDVLQRDHMKVAFFGRTSNGKSTVINAMLRDKILPSGIGHTTNCFLQVEGSENGEAYLMTESSNERQPVNSVKQLGHALCEERLCESTLVRIFWPKEKCLLLRDDVVFVDSPGVDVTPNLDDWIDKHCLDADVFVLVASAESTLSSAEKKFFHKVSERLSNPNVFILHNRWDLSAESDYIEKVREQHQQRAVEFLSMEMKVYPDGEAAERIFFISAKETLQARMQEQCGQPAHNGALAEGFQNRYFEFQDFERKFEECISKSAVKTKFEQHSQRGKHIATEIRQTLDDILNRTQKMKVDQLSIKQEVHDRLNYTEQELMSLTQEMKNKIHQMVEDVEQRVSKALNEEIRRLGVLVDEFSVPFHSEALVLNVYKRELHSHVENGLGSNLRARLSTALALNMENSQREMTNRMSTLLPDNKKALTVNIMPRREPFEILYRLNCDNLCADFQENLEFRFSFGITALINRFAGKQGNKLAVANYPQDVPQSLSSPTDSIDSTKFMTNPISFPSRNDDWSLATRIAIASITSQGTMGGLIVAGFMFKTVGWRLIAVTGAIYGALYFYERLTWTNKSKEREFKRQYVAHATKKLKLIVDLTSANCSHQVQQELSSTFARLCHLVDESTTEMDDDLKTIASTLKTLEEAATNAKVLRNKANYLANELELFDAAYIKSLN</sequence>
<reference evidence="15 16" key="1">
    <citation type="submission" date="2020-08" db="EMBL/GenBank/DDBJ databases">
        <title>Aphidius gifuensis genome sequencing and assembly.</title>
        <authorList>
            <person name="Du Z."/>
        </authorList>
    </citation>
    <scope>NUCLEOTIDE SEQUENCE [LARGE SCALE GENOMIC DNA]</scope>
    <source>
        <strain evidence="15">YNYX2018</strain>
        <tissue evidence="15">Adults</tissue>
    </source>
</reference>
<keyword evidence="3" id="KW-0547">Nucleotide-binding</keyword>
<keyword evidence="16" id="KW-1185">Reference proteome</keyword>
<organism evidence="15 16">
    <name type="scientific">Aphidius gifuensis</name>
    <name type="common">Parasitoid wasp</name>
    <dbReference type="NCBI Taxonomy" id="684658"/>
    <lineage>
        <taxon>Eukaryota</taxon>
        <taxon>Metazoa</taxon>
        <taxon>Ecdysozoa</taxon>
        <taxon>Arthropoda</taxon>
        <taxon>Hexapoda</taxon>
        <taxon>Insecta</taxon>
        <taxon>Pterygota</taxon>
        <taxon>Neoptera</taxon>
        <taxon>Endopterygota</taxon>
        <taxon>Hymenoptera</taxon>
        <taxon>Apocrita</taxon>
        <taxon>Ichneumonoidea</taxon>
        <taxon>Braconidae</taxon>
        <taxon>Aphidiinae</taxon>
        <taxon>Aphidius</taxon>
    </lineage>
</organism>
<evidence type="ECO:0000313" key="16">
    <source>
        <dbReference type="Proteomes" id="UP000639338"/>
    </source>
</evidence>
<keyword evidence="6 13" id="KW-1133">Transmembrane helix</keyword>
<keyword evidence="4" id="KW-1000">Mitochondrion outer membrane</keyword>
<keyword evidence="2 13" id="KW-0812">Transmembrane</keyword>
<evidence type="ECO:0000256" key="8">
    <source>
        <dbReference type="ARBA" id="ARBA00023128"/>
    </source>
</evidence>
<dbReference type="InterPro" id="IPR027417">
    <property type="entry name" value="P-loop_NTPase"/>
</dbReference>
<dbReference type="Proteomes" id="UP000639338">
    <property type="component" value="Unassembled WGS sequence"/>
</dbReference>
<dbReference type="Pfam" id="PF04799">
    <property type="entry name" value="Fzo_mitofusin"/>
    <property type="match status" value="1"/>
</dbReference>
<dbReference type="CDD" id="cd09912">
    <property type="entry name" value="DLP_2"/>
    <property type="match status" value="1"/>
</dbReference>
<dbReference type="InterPro" id="IPR045063">
    <property type="entry name" value="Dynamin_N"/>
</dbReference>
<feature type="domain" description="Dynamin-type G" evidence="14">
    <location>
        <begin position="90"/>
        <end position="337"/>
    </location>
</feature>
<dbReference type="PROSITE" id="PS51718">
    <property type="entry name" value="G_DYNAMIN_2"/>
    <property type="match status" value="1"/>
</dbReference>
<dbReference type="GO" id="GO:0008053">
    <property type="term" value="P:mitochondrial fusion"/>
    <property type="evidence" value="ECO:0007669"/>
    <property type="project" value="InterPro"/>
</dbReference>
<comment type="subcellular location">
    <subcellularLocation>
        <location evidence="1">Mitochondrion outer membrane</location>
        <topology evidence="1">Multi-pass membrane protein</topology>
    </subcellularLocation>
</comment>
<evidence type="ECO:0000256" key="5">
    <source>
        <dbReference type="ARBA" id="ARBA00022801"/>
    </source>
</evidence>
<dbReference type="GO" id="GO:0003924">
    <property type="term" value="F:GTPase activity"/>
    <property type="evidence" value="ECO:0007669"/>
    <property type="project" value="InterPro"/>
</dbReference>
<dbReference type="OrthoDB" id="6256226at2759"/>
<dbReference type="AlphaFoldDB" id="A0A834XYD9"/>
<gene>
    <name evidence="15" type="ORF">HCN44_004025</name>
</gene>
<dbReference type="Gene3D" id="1.20.5.110">
    <property type="match status" value="1"/>
</dbReference>
<dbReference type="PANTHER" id="PTHR10465">
    <property type="entry name" value="TRANSMEMBRANE GTPASE FZO1"/>
    <property type="match status" value="1"/>
</dbReference>
<proteinExistence type="predicted"/>
<feature type="coiled-coil region" evidence="12">
    <location>
        <begin position="389"/>
        <end position="431"/>
    </location>
</feature>
<evidence type="ECO:0000256" key="13">
    <source>
        <dbReference type="SAM" id="Phobius"/>
    </source>
</evidence>
<dbReference type="InterPro" id="IPR030381">
    <property type="entry name" value="G_DYNAMIN_dom"/>
</dbReference>
<keyword evidence="9" id="KW-0342">GTP-binding</keyword>
<dbReference type="InterPro" id="IPR006884">
    <property type="entry name" value="Fzo/mitofusin_HR2"/>
</dbReference>
<accession>A0A834XYD9</accession>
<evidence type="ECO:0000256" key="7">
    <source>
        <dbReference type="ARBA" id="ARBA00023054"/>
    </source>
</evidence>
<evidence type="ECO:0000256" key="11">
    <source>
        <dbReference type="ARBA" id="ARBA00048548"/>
    </source>
</evidence>
<dbReference type="FunFam" id="3.40.50.300:FF:000214">
    <property type="entry name" value="Mitofusin 2"/>
    <property type="match status" value="1"/>
</dbReference>
<dbReference type="Pfam" id="PF00350">
    <property type="entry name" value="Dynamin_N"/>
    <property type="match status" value="1"/>
</dbReference>
<evidence type="ECO:0000313" key="15">
    <source>
        <dbReference type="EMBL" id="KAF7994553.1"/>
    </source>
</evidence>
<comment type="catalytic activity">
    <reaction evidence="11">
        <text>GTP + H2O = GDP + phosphate + H(+)</text>
        <dbReference type="Rhea" id="RHEA:19669"/>
        <dbReference type="ChEBI" id="CHEBI:15377"/>
        <dbReference type="ChEBI" id="CHEBI:15378"/>
        <dbReference type="ChEBI" id="CHEBI:37565"/>
        <dbReference type="ChEBI" id="CHEBI:43474"/>
        <dbReference type="ChEBI" id="CHEBI:58189"/>
    </reaction>
</comment>
<dbReference type="GO" id="GO:0051646">
    <property type="term" value="P:mitochondrion localization"/>
    <property type="evidence" value="ECO:0007669"/>
    <property type="project" value="TreeGrafter"/>
</dbReference>
<dbReference type="GO" id="GO:0005525">
    <property type="term" value="F:GTP binding"/>
    <property type="evidence" value="ECO:0007669"/>
    <property type="project" value="UniProtKB-KW"/>
</dbReference>
<evidence type="ECO:0000256" key="3">
    <source>
        <dbReference type="ARBA" id="ARBA00022741"/>
    </source>
</evidence>
<keyword evidence="7 12" id="KW-0175">Coiled coil</keyword>
<dbReference type="SUPFAM" id="SSF111479">
    <property type="entry name" value="Fzo-like conserved region"/>
    <property type="match status" value="1"/>
</dbReference>
<keyword evidence="10 13" id="KW-0472">Membrane</keyword>
<evidence type="ECO:0000256" key="2">
    <source>
        <dbReference type="ARBA" id="ARBA00022692"/>
    </source>
</evidence>
<dbReference type="GO" id="GO:0005741">
    <property type="term" value="C:mitochondrial outer membrane"/>
    <property type="evidence" value="ECO:0007669"/>
    <property type="project" value="UniProtKB-SubCell"/>
</dbReference>
<name>A0A834XYD9_APHGI</name>
<comment type="caution">
    <text evidence="15">The sequence shown here is derived from an EMBL/GenBank/DDBJ whole genome shotgun (WGS) entry which is preliminary data.</text>
</comment>
<dbReference type="SUPFAM" id="SSF52540">
    <property type="entry name" value="P-loop containing nucleoside triphosphate hydrolases"/>
    <property type="match status" value="1"/>
</dbReference>